<dbReference type="Pfam" id="PF00148">
    <property type="entry name" value="Oxidored_nitro"/>
    <property type="match status" value="1"/>
</dbReference>
<dbReference type="InterPro" id="IPR007197">
    <property type="entry name" value="rSAM"/>
</dbReference>
<dbReference type="PANTHER" id="PTHR33712">
    <property type="entry name" value="LIGHT-INDEPENDENT PROTOCHLOROPHYLLIDE REDUCTASE SUBUNIT B"/>
    <property type="match status" value="1"/>
</dbReference>
<dbReference type="CDD" id="cd00852">
    <property type="entry name" value="NifB"/>
    <property type="match status" value="1"/>
</dbReference>
<keyword evidence="7" id="KW-0408">Iron</keyword>
<evidence type="ECO:0000256" key="11">
    <source>
        <dbReference type="ARBA" id="ARBA00032102"/>
    </source>
</evidence>
<dbReference type="SFLD" id="SFLDS00029">
    <property type="entry name" value="Radical_SAM"/>
    <property type="match status" value="1"/>
</dbReference>
<dbReference type="SFLD" id="SFLDF00281">
    <property type="entry name" value="FeMo_cofactor_biosynthesis_pro"/>
    <property type="match status" value="1"/>
</dbReference>
<dbReference type="AlphaFoldDB" id="A0A919VF35"/>
<dbReference type="Gene3D" id="3.30.420.130">
    <property type="entry name" value="Dinitrogenase iron-molybdenum cofactor biosynthesis domain"/>
    <property type="match status" value="1"/>
</dbReference>
<dbReference type="InterPro" id="IPR000510">
    <property type="entry name" value="Nase/OxRdtase_comp1"/>
</dbReference>
<evidence type="ECO:0000256" key="9">
    <source>
        <dbReference type="ARBA" id="ARBA00023231"/>
    </source>
</evidence>
<dbReference type="PANTHER" id="PTHR33712:SF7">
    <property type="entry name" value="LIGHT-INDEPENDENT PROTOCHLOROPHYLLIDE REDUCTASE SUBUNIT B"/>
    <property type="match status" value="1"/>
</dbReference>
<dbReference type="InterPro" id="IPR050152">
    <property type="entry name" value="ChlB/BchB/BchZ"/>
</dbReference>
<dbReference type="GO" id="GO:0051539">
    <property type="term" value="F:4 iron, 4 sulfur cluster binding"/>
    <property type="evidence" value="ECO:0007669"/>
    <property type="project" value="UniProtKB-KW"/>
</dbReference>
<evidence type="ECO:0000256" key="8">
    <source>
        <dbReference type="ARBA" id="ARBA00023014"/>
    </source>
</evidence>
<dbReference type="PROSITE" id="PS00699">
    <property type="entry name" value="NITROGENASE_1_1"/>
    <property type="match status" value="1"/>
</dbReference>
<dbReference type="InterPro" id="IPR034165">
    <property type="entry name" value="NifB_C"/>
</dbReference>
<dbReference type="PROSITE" id="PS51918">
    <property type="entry name" value="RADICAL_SAM"/>
    <property type="match status" value="1"/>
</dbReference>
<dbReference type="GO" id="GO:0032324">
    <property type="term" value="P:molybdopterin cofactor biosynthetic process"/>
    <property type="evidence" value="ECO:0007669"/>
    <property type="project" value="UniProtKB-ARBA"/>
</dbReference>
<dbReference type="InterPro" id="IPR013785">
    <property type="entry name" value="Aldolase_TIM"/>
</dbReference>
<dbReference type="InterPro" id="IPR005980">
    <property type="entry name" value="Nase_CF_NifB"/>
</dbReference>
<dbReference type="CDD" id="cd01335">
    <property type="entry name" value="Radical_SAM"/>
    <property type="match status" value="1"/>
</dbReference>
<dbReference type="GO" id="GO:0016163">
    <property type="term" value="F:nitrogenase activity"/>
    <property type="evidence" value="ECO:0007669"/>
    <property type="project" value="InterPro"/>
</dbReference>
<dbReference type="InterPro" id="IPR058240">
    <property type="entry name" value="rSAM_sf"/>
</dbReference>
<keyword evidence="8" id="KW-0411">Iron-sulfur</keyword>
<keyword evidence="9 12" id="KW-0535">Nitrogen fixation</keyword>
<evidence type="ECO:0000256" key="10">
    <source>
        <dbReference type="ARBA" id="ARBA00030926"/>
    </source>
</evidence>
<dbReference type="Pfam" id="PF02579">
    <property type="entry name" value="Nitro_FeMo-Co"/>
    <property type="match status" value="1"/>
</dbReference>
<evidence type="ECO:0000256" key="3">
    <source>
        <dbReference type="ARBA" id="ARBA00021702"/>
    </source>
</evidence>
<keyword evidence="4" id="KW-0004">4Fe-4S</keyword>
<dbReference type="SFLD" id="SFLDG01068">
    <property type="entry name" value="FeMo_cofactor_biosynthesis_pro"/>
    <property type="match status" value="1"/>
</dbReference>
<dbReference type="Proteomes" id="UP000679179">
    <property type="component" value="Unassembled WGS sequence"/>
</dbReference>
<comment type="cofactor">
    <cofactor evidence="1">
        <name>[4Fe-4S] cluster</name>
        <dbReference type="ChEBI" id="CHEBI:49883"/>
    </cofactor>
</comment>
<dbReference type="Gene3D" id="3.40.50.1980">
    <property type="entry name" value="Nitrogenase molybdenum iron protein domain"/>
    <property type="match status" value="3"/>
</dbReference>
<evidence type="ECO:0000259" key="13">
    <source>
        <dbReference type="PROSITE" id="PS51918"/>
    </source>
</evidence>
<evidence type="ECO:0000256" key="5">
    <source>
        <dbReference type="ARBA" id="ARBA00022691"/>
    </source>
</evidence>
<evidence type="ECO:0000313" key="15">
    <source>
        <dbReference type="Proteomes" id="UP000679179"/>
    </source>
</evidence>
<keyword evidence="15" id="KW-1185">Reference proteome</keyword>
<dbReference type="SUPFAM" id="SSF102114">
    <property type="entry name" value="Radical SAM enzymes"/>
    <property type="match status" value="1"/>
</dbReference>
<dbReference type="Pfam" id="PF04055">
    <property type="entry name" value="Radical_SAM"/>
    <property type="match status" value="1"/>
</dbReference>
<dbReference type="InterPro" id="IPR006638">
    <property type="entry name" value="Elp3/MiaA/NifB-like_rSAM"/>
</dbReference>
<evidence type="ECO:0000256" key="7">
    <source>
        <dbReference type="ARBA" id="ARBA00023004"/>
    </source>
</evidence>
<dbReference type="NCBIfam" id="TIGR01290">
    <property type="entry name" value="nifB"/>
    <property type="match status" value="1"/>
</dbReference>
<feature type="domain" description="Radical SAM core" evidence="13">
    <location>
        <begin position="485"/>
        <end position="724"/>
    </location>
</feature>
<evidence type="ECO:0000256" key="1">
    <source>
        <dbReference type="ARBA" id="ARBA00001966"/>
    </source>
</evidence>
<evidence type="ECO:0000313" key="14">
    <source>
        <dbReference type="EMBL" id="GIM28020.1"/>
    </source>
</evidence>
<dbReference type="InterPro" id="IPR036105">
    <property type="entry name" value="DiNase_FeMo-co_biosyn_sf"/>
</dbReference>
<protein>
    <recommendedName>
        <fullName evidence="3">FeMo cofactor biosynthesis protein NifB</fullName>
    </recommendedName>
    <alternativeName>
        <fullName evidence="11">Nitrogenase cofactor maturase NifB</fullName>
    </alternativeName>
    <alternativeName>
        <fullName evidence="10">Radical SAM assemblase NifB</fullName>
    </alternativeName>
</protein>
<dbReference type="InterPro" id="IPR003731">
    <property type="entry name" value="Di-Nase_FeMo-co_biosynth"/>
</dbReference>
<organism evidence="14 15">
    <name type="scientific">Clostridium polyendosporum</name>
    <dbReference type="NCBI Taxonomy" id="69208"/>
    <lineage>
        <taxon>Bacteria</taxon>
        <taxon>Bacillati</taxon>
        <taxon>Bacillota</taxon>
        <taxon>Clostridia</taxon>
        <taxon>Eubacteriales</taxon>
        <taxon>Clostridiaceae</taxon>
        <taxon>Clostridium</taxon>
    </lineage>
</organism>
<comment type="similarity">
    <text evidence="12">Belongs to the NifD/NifK/NifE/NifN family.</text>
</comment>
<dbReference type="SUPFAM" id="SSF53146">
    <property type="entry name" value="Nitrogenase accessory factor-like"/>
    <property type="match status" value="1"/>
</dbReference>
<dbReference type="Gene3D" id="1.20.89.10">
    <property type="entry name" value="Nitrogenase Molybdenum-iron Protein, subunit B, domain 4"/>
    <property type="match status" value="1"/>
</dbReference>
<evidence type="ECO:0000256" key="6">
    <source>
        <dbReference type="ARBA" id="ARBA00022723"/>
    </source>
</evidence>
<dbReference type="SMART" id="SM00729">
    <property type="entry name" value="Elp3"/>
    <property type="match status" value="1"/>
</dbReference>
<gene>
    <name evidence="14" type="ORF">CPJCM30710_06860</name>
</gene>
<sequence length="880" mass="97666">MSRNYKNLNVNPCKMCMPMGAVMAFKGIEDNMVIIHGSQGCSTYIRRHMATHYNEPIDIASSSLTEDGTVFGGSKNLKKGLSNMIKLYQPKTIGVITTCLAETIGEDIERIVAEYYEETGISGVDIVPVHTPGYAGTQEEGYYSALKGVVERFSEKGKDNGKINIICGNLNPGDVRALKEMLEKLNIPYILLPDVSETLDGPYEKEYSRIRKGGTTIADIKDMANSIATIEMGIAVPEDSSPGAYLRDKFNVPLYKCSLPFGLRNTDKLLELLCNIAGKELPKSIKTDKGRYIDTMVDNHKFTGRARAVIYGEGELVIAMVKLCCENGIVPKIVATGGNNPKVIKMLKEETMNLGEECILLKDTDFETIESLCKEQGINIIIGSSDGRRMASRLNLKIVRVAFPVHDRVGAQKKCITLYNGSALLLDEIANVIIEETEESFREEAFTKYFVDNKIQEEKKLEEEKKQEGNNMITNLDKNLNHPCFNKDAHDCARIHLPVAPKCNISCNYCSRKYDCANESRPGVTSEVLTPEQGFARFKEAKEKIEKLTVLGIAGPGDALANFEETKKTIELIKAEYPDTIICLSTNGLMLPFYAQELVNLGVSHVTVTINTVDKTMGAKIYKFVNYLGTTYTGEKAAEILLNNQLAGLKFLSSHGVVCKVNIVMLKGINDDHIEEVVKTVKEHGASITNIMQHIPVKESVFSDLSLVSNQELNEMRKKCEGHLKQMYHCKQCRADAVGILAQDRSIEFRGSGCGSSCSKSQDGISIKSYKFAITTKSGTNIDQHFGMVEELYVYSYSAGKVKFLEKRPIAKYCTGKSECDDHEDKIEKIIKTIEDCDAVLTMRAGLSPEKKLQEKGIKLIQMYDGIDNGIREAAKLMNI</sequence>
<accession>A0A919VF35</accession>
<reference evidence="14" key="1">
    <citation type="submission" date="2021-03" db="EMBL/GenBank/DDBJ databases">
        <title>Taxonomic study of Clostridium polyendosporum from meadow-gley soil under rice.</title>
        <authorList>
            <person name="Kobayashi H."/>
            <person name="Tanizawa Y."/>
            <person name="Yagura M."/>
        </authorList>
    </citation>
    <scope>NUCLEOTIDE SEQUENCE</scope>
    <source>
        <strain evidence="14">JCM 30710</strain>
    </source>
</reference>
<dbReference type="PROSITE" id="PS01305">
    <property type="entry name" value="MOAA_NIFB_PQQE"/>
    <property type="match status" value="1"/>
</dbReference>
<keyword evidence="6" id="KW-0479">Metal-binding</keyword>
<evidence type="ECO:0000256" key="4">
    <source>
        <dbReference type="ARBA" id="ARBA00022485"/>
    </source>
</evidence>
<comment type="caution">
    <text evidence="14">The sequence shown here is derived from an EMBL/GenBank/DDBJ whole genome shotgun (WGS) entry which is preliminary data.</text>
</comment>
<dbReference type="Gene3D" id="3.20.20.70">
    <property type="entry name" value="Aldolase class I"/>
    <property type="match status" value="1"/>
</dbReference>
<name>A0A919VF35_9CLOT</name>
<dbReference type="InterPro" id="IPR000318">
    <property type="entry name" value="Nase_comp1_CS"/>
</dbReference>
<dbReference type="SUPFAM" id="SSF53807">
    <property type="entry name" value="Helical backbone' metal receptor"/>
    <property type="match status" value="1"/>
</dbReference>
<evidence type="ECO:0000256" key="2">
    <source>
        <dbReference type="ARBA" id="ARBA00003522"/>
    </source>
</evidence>
<dbReference type="RefSeq" id="WP_212902764.1">
    <property type="nucleotide sequence ID" value="NZ_BOPZ01000004.1"/>
</dbReference>
<dbReference type="InterPro" id="IPR000385">
    <property type="entry name" value="MoaA_NifB_PqqE_Fe-S-bd_CS"/>
</dbReference>
<dbReference type="SFLD" id="SFLDG01067">
    <property type="entry name" value="SPASM/twitch_domain_containing"/>
    <property type="match status" value="1"/>
</dbReference>
<dbReference type="EMBL" id="BOPZ01000004">
    <property type="protein sequence ID" value="GIM28020.1"/>
    <property type="molecule type" value="Genomic_DNA"/>
</dbReference>
<dbReference type="GO" id="GO:0046872">
    <property type="term" value="F:metal ion binding"/>
    <property type="evidence" value="ECO:0007669"/>
    <property type="project" value="UniProtKB-KW"/>
</dbReference>
<comment type="function">
    <text evidence="2">Involved in the biosynthesis of the iron-molybdenum cofactor (FeMo-co or M-cluster) found in the dinitrogenase enzyme of the nitrogenase complex in nitrogen-fixing microorganisms. NifB catalyzes the crucial step of radical SAM-dependent carbide insertion that occurs concomitant with the insertion of a 9th sulfur and the rearrangement/coupling of two [4Fe-4S] clusters into a [8Fe-9S-C] cluster, the precursor to the M-cluster.</text>
</comment>
<proteinExistence type="inferred from homology"/>
<evidence type="ECO:0000256" key="12">
    <source>
        <dbReference type="RuleBase" id="RU004021"/>
    </source>
</evidence>
<keyword evidence="5" id="KW-0949">S-adenosyl-L-methionine</keyword>